<feature type="transmembrane region" description="Helical" evidence="1">
    <location>
        <begin position="86"/>
        <end position="108"/>
    </location>
</feature>
<dbReference type="AlphaFoldDB" id="W8KNL6"/>
<gene>
    <name evidence="2" type="ORF">M911_12250</name>
</gene>
<proteinExistence type="predicted"/>
<name>W8KNL6_9GAMM</name>
<reference evidence="2 3" key="1">
    <citation type="journal article" date="2014" name="J Genomics">
        <title>Draft Genome Sequence of the Extremely Halophilic Phototrophic Purple Sulfur Bacterium Halorhodospira halochloris.</title>
        <authorList>
            <person name="Singh K.S."/>
            <person name="Kirksey J."/>
            <person name="Hoff W.D."/>
            <person name="Deole R."/>
        </authorList>
    </citation>
    <scope>NUCLEOTIDE SEQUENCE [LARGE SCALE GENOMIC DNA]</scope>
    <source>
        <strain evidence="2 3">A</strain>
    </source>
</reference>
<reference evidence="3" key="2">
    <citation type="submission" date="2014-02" db="EMBL/GenBank/DDBJ databases">
        <title>Draft Genome Sequence of extremely halophilic bacteria Halorhodospira halochloris.</title>
        <authorList>
            <person name="Singh K.S."/>
        </authorList>
    </citation>
    <scope>NUCLEOTIDE SEQUENCE [LARGE SCALE GENOMIC DNA]</scope>
    <source>
        <strain evidence="3">A</strain>
    </source>
</reference>
<dbReference type="Proteomes" id="UP000019442">
    <property type="component" value="Chromosome"/>
</dbReference>
<sequence length="116" mass="12702">MILTAGGASVLCIGIGLISAKLHADLESHERGEIPLSDEERKQSPLWSVRRFPEDRLERLVYRMPGVEVAMLALAFFLWWAAHGPIAAFIASFAVIVIRPTLANALGLRHSGQGEL</sequence>
<evidence type="ECO:0000313" key="3">
    <source>
        <dbReference type="Proteomes" id="UP000019442"/>
    </source>
</evidence>
<keyword evidence="3" id="KW-1185">Reference proteome</keyword>
<evidence type="ECO:0000313" key="2">
    <source>
        <dbReference type="EMBL" id="AHK80743.1"/>
    </source>
</evidence>
<dbReference type="HOGENOM" id="CLU_2093416_0_0_6"/>
<keyword evidence="1" id="KW-1133">Transmembrane helix</keyword>
<dbReference type="EMBL" id="CP007268">
    <property type="protein sequence ID" value="AHK80743.1"/>
    <property type="molecule type" value="Genomic_DNA"/>
</dbReference>
<keyword evidence="1" id="KW-0812">Transmembrane</keyword>
<protein>
    <submittedName>
        <fullName evidence="2">Uncharacterized protein</fullName>
    </submittedName>
</protein>
<organism evidence="2 3">
    <name type="scientific">Ectothiorhodospira haloalkaliphila</name>
    <dbReference type="NCBI Taxonomy" id="421628"/>
    <lineage>
        <taxon>Bacteria</taxon>
        <taxon>Pseudomonadati</taxon>
        <taxon>Pseudomonadota</taxon>
        <taxon>Gammaproteobacteria</taxon>
        <taxon>Chromatiales</taxon>
        <taxon>Ectothiorhodospiraceae</taxon>
        <taxon>Ectothiorhodospira</taxon>
    </lineage>
</organism>
<evidence type="ECO:0000256" key="1">
    <source>
        <dbReference type="SAM" id="Phobius"/>
    </source>
</evidence>
<dbReference type="KEGG" id="hhc:M911_12250"/>
<keyword evidence="1" id="KW-0472">Membrane</keyword>
<feature type="transmembrane region" description="Helical" evidence="1">
    <location>
        <begin position="60"/>
        <end position="80"/>
    </location>
</feature>
<accession>W8KNL6</accession>